<dbReference type="GO" id="GO:0015934">
    <property type="term" value="C:large ribosomal subunit"/>
    <property type="evidence" value="ECO:0007669"/>
    <property type="project" value="InterPro"/>
</dbReference>
<dbReference type="PANTHER" id="PTHR15892">
    <property type="entry name" value="MITOCHONDRIAL RIBOSOMAL PROTEIN L30"/>
    <property type="match status" value="1"/>
</dbReference>
<dbReference type="PROSITE" id="PS00634">
    <property type="entry name" value="RIBOSOMAL_L30"/>
    <property type="match status" value="1"/>
</dbReference>
<dbReference type="Gene3D" id="3.30.1390.20">
    <property type="entry name" value="Ribosomal protein L30, ferredoxin-like fold domain"/>
    <property type="match status" value="1"/>
</dbReference>
<evidence type="ECO:0000256" key="4">
    <source>
        <dbReference type="ARBA" id="ARBA00035281"/>
    </source>
</evidence>
<feature type="domain" description="Large ribosomal subunit protein uL30-like ferredoxin-like fold" evidence="6">
    <location>
        <begin position="28"/>
        <end position="78"/>
    </location>
</feature>
<gene>
    <name evidence="7" type="ORF">MCUN1_001117</name>
</gene>
<protein>
    <recommendedName>
        <fullName evidence="4">Large ribosomal subunit protein uL30m</fullName>
    </recommendedName>
</protein>
<accession>A0AAF0ESA5</accession>
<dbReference type="Pfam" id="PF00327">
    <property type="entry name" value="Ribosomal_L30"/>
    <property type="match status" value="1"/>
</dbReference>
<evidence type="ECO:0000313" key="7">
    <source>
        <dbReference type="EMBL" id="WFD34280.1"/>
    </source>
</evidence>
<dbReference type="InterPro" id="IPR016082">
    <property type="entry name" value="Ribosomal_uL30_ferredoxin-like"/>
</dbReference>
<dbReference type="PANTHER" id="PTHR15892:SF2">
    <property type="entry name" value="LARGE RIBOSOMAL SUBUNIT PROTEIN UL30M"/>
    <property type="match status" value="1"/>
</dbReference>
<evidence type="ECO:0000256" key="2">
    <source>
        <dbReference type="ARBA" id="ARBA00022980"/>
    </source>
</evidence>
<dbReference type="Proteomes" id="UP001219933">
    <property type="component" value="Chromosome 2"/>
</dbReference>
<dbReference type="NCBIfam" id="TIGR01308">
    <property type="entry name" value="rpmD_bact"/>
    <property type="match status" value="1"/>
</dbReference>
<evidence type="ECO:0000256" key="3">
    <source>
        <dbReference type="ARBA" id="ARBA00023274"/>
    </source>
</evidence>
<dbReference type="InterPro" id="IPR036919">
    <property type="entry name" value="Ribo_uL30_ferredoxin-like_sf"/>
</dbReference>
<comment type="similarity">
    <text evidence="1 5">Belongs to the universal ribosomal protein uL30 family.</text>
</comment>
<evidence type="ECO:0000313" key="8">
    <source>
        <dbReference type="Proteomes" id="UP001219933"/>
    </source>
</evidence>
<keyword evidence="3 5" id="KW-0687">Ribonucleoprotein</keyword>
<evidence type="ECO:0000256" key="5">
    <source>
        <dbReference type="RuleBase" id="RU003734"/>
    </source>
</evidence>
<organism evidence="7 8">
    <name type="scientific">Malassezia cuniculi</name>
    <dbReference type="NCBI Taxonomy" id="948313"/>
    <lineage>
        <taxon>Eukaryota</taxon>
        <taxon>Fungi</taxon>
        <taxon>Dikarya</taxon>
        <taxon>Basidiomycota</taxon>
        <taxon>Ustilaginomycotina</taxon>
        <taxon>Malasseziomycetes</taxon>
        <taxon>Malasseziales</taxon>
        <taxon>Malasseziaceae</taxon>
        <taxon>Malassezia</taxon>
    </lineage>
</organism>
<proteinExistence type="inferred from homology"/>
<reference evidence="7" key="1">
    <citation type="submission" date="2023-03" db="EMBL/GenBank/DDBJ databases">
        <title>Mating type loci evolution in Malassezia.</title>
        <authorList>
            <person name="Coelho M.A."/>
        </authorList>
    </citation>
    <scope>NUCLEOTIDE SEQUENCE</scope>
    <source>
        <strain evidence="7">CBS 11721</strain>
    </source>
</reference>
<dbReference type="InterPro" id="IPR005996">
    <property type="entry name" value="Ribosomal_uL30_bac-type"/>
</dbReference>
<dbReference type="GO" id="GO:0003735">
    <property type="term" value="F:structural constituent of ribosome"/>
    <property type="evidence" value="ECO:0007669"/>
    <property type="project" value="InterPro"/>
</dbReference>
<dbReference type="GO" id="GO:0005739">
    <property type="term" value="C:mitochondrion"/>
    <property type="evidence" value="ECO:0007669"/>
    <property type="project" value="TreeGrafter"/>
</dbReference>
<dbReference type="InterPro" id="IPR018038">
    <property type="entry name" value="Ribosomal_uL30_CS"/>
</dbReference>
<keyword evidence="8" id="KW-1185">Reference proteome</keyword>
<name>A0AAF0ESA5_9BASI</name>
<dbReference type="GO" id="GO:0006412">
    <property type="term" value="P:translation"/>
    <property type="evidence" value="ECO:0007669"/>
    <property type="project" value="InterPro"/>
</dbReference>
<dbReference type="AlphaFoldDB" id="A0AAF0ESA5"/>
<sequence>MSKLFQRLLRSVPARGYSTAAAGETTHYRVTLRRSAIGLPERKSRILEALGLHKRLQSVYQAHSQTAAGNILAVKELVHVENVRLLQDSNEGKIWVNAKGEVVDAGRRMLKAPRGYKIVGNVLDVERDRALRAQSA</sequence>
<keyword evidence="2 5" id="KW-0689">Ribosomal protein</keyword>
<evidence type="ECO:0000256" key="1">
    <source>
        <dbReference type="ARBA" id="ARBA00007594"/>
    </source>
</evidence>
<dbReference type="EMBL" id="CP119878">
    <property type="protein sequence ID" value="WFD34280.1"/>
    <property type="molecule type" value="Genomic_DNA"/>
</dbReference>
<dbReference type="SUPFAM" id="SSF55129">
    <property type="entry name" value="Ribosomal protein L30p/L7e"/>
    <property type="match status" value="1"/>
</dbReference>
<evidence type="ECO:0000259" key="6">
    <source>
        <dbReference type="Pfam" id="PF00327"/>
    </source>
</evidence>